<keyword evidence="2 7" id="KW-0436">Ligase</keyword>
<dbReference type="Gene3D" id="1.10.10.350">
    <property type="match status" value="1"/>
</dbReference>
<keyword evidence="7" id="KW-0963">Cytoplasm</keyword>
<keyword evidence="6 7" id="KW-0030">Aminoacyl-tRNA synthetase</keyword>
<dbReference type="PRINTS" id="PR00987">
    <property type="entry name" value="TRNASYNTHGLU"/>
</dbReference>
<comment type="function">
    <text evidence="7">Catalyzes the attachment of glutamate to tRNA(Glu) in a two-step reaction: glutamate is first activated by ATP to form Glu-AMP and then transferred to the acceptor end of tRNA(Glu).</text>
</comment>
<evidence type="ECO:0000256" key="4">
    <source>
        <dbReference type="ARBA" id="ARBA00022840"/>
    </source>
</evidence>
<sequence>MTKKIRGRLAPSPTGFLHIGNLRTALFGYLTIKSMGGDYILRIEDTDDKRFVPGAIEKLVDVLEWSGIKFDESPLLSGPYAPYVQSERKEIYKKHIDELLQKDGAYHCFCSSERLDKMREEQQANKKPPRYDRQCRNLNPEEVSKKIASGEPFVIRQKMPLDGEVKCFDELRGEITVNAQELDDHVLIKSNGMPTYQFANIVDDHLMEITHVTRGEEWIPSFPKNVLLYTAFGWDVPKFIHLPVVLNKEGGGKLSKRQGDVSVEEFREKGYLSDALINFIVLLGWHPEGDDEILSMEELIKKFDHKKISSSPAVFDVEKLNYFNGYYIRRMDLDKLTEMAMPYLKENVDKTSDTRKKSPDFIKQAVKIEQERLKKLSDIKEYTEFLFLDKLEYPKEMLIWKKQEAGDCKYNLITIRNILEKIASEEWTKENIENKILQYLNDNALKAGDFLWPTRVALTGKQQSPGPFDVAFVLGREESLEKIQIAIDALNVL</sequence>
<evidence type="ECO:0000256" key="1">
    <source>
        <dbReference type="ARBA" id="ARBA00007894"/>
    </source>
</evidence>
<comment type="caution">
    <text evidence="7">Lacks conserved residue(s) required for the propagation of feature annotation.</text>
</comment>
<dbReference type="PATRIC" id="fig|1618638.3.peg.288"/>
<dbReference type="SUPFAM" id="SSF48163">
    <property type="entry name" value="An anticodon-binding domain of class I aminoacyl-tRNA synthetases"/>
    <property type="match status" value="1"/>
</dbReference>
<dbReference type="AlphaFoldDB" id="A0A0G0MB57"/>
<evidence type="ECO:0000259" key="9">
    <source>
        <dbReference type="Pfam" id="PF19269"/>
    </source>
</evidence>
<dbReference type="InterPro" id="IPR001412">
    <property type="entry name" value="aa-tRNA-synth_I_CS"/>
</dbReference>
<dbReference type="GO" id="GO:0004818">
    <property type="term" value="F:glutamate-tRNA ligase activity"/>
    <property type="evidence" value="ECO:0007669"/>
    <property type="project" value="UniProtKB-UniRule"/>
</dbReference>
<evidence type="ECO:0000256" key="2">
    <source>
        <dbReference type="ARBA" id="ARBA00022598"/>
    </source>
</evidence>
<keyword evidence="5 7" id="KW-0648">Protein biosynthesis</keyword>
<evidence type="ECO:0000259" key="8">
    <source>
        <dbReference type="Pfam" id="PF00749"/>
    </source>
</evidence>
<evidence type="ECO:0000313" key="10">
    <source>
        <dbReference type="EMBL" id="KKQ70989.1"/>
    </source>
</evidence>
<dbReference type="PROSITE" id="PS00178">
    <property type="entry name" value="AA_TRNA_LIGASE_I"/>
    <property type="match status" value="1"/>
</dbReference>
<evidence type="ECO:0000313" key="11">
    <source>
        <dbReference type="Proteomes" id="UP000034022"/>
    </source>
</evidence>
<comment type="subcellular location">
    <subcellularLocation>
        <location evidence="7">Cytoplasm</location>
    </subcellularLocation>
</comment>
<keyword evidence="4 7" id="KW-0067">ATP-binding</keyword>
<feature type="binding site" evidence="7">
    <location>
        <position position="256"/>
    </location>
    <ligand>
        <name>ATP</name>
        <dbReference type="ChEBI" id="CHEBI:30616"/>
    </ligand>
</feature>
<dbReference type="GO" id="GO:0005737">
    <property type="term" value="C:cytoplasm"/>
    <property type="evidence" value="ECO:0007669"/>
    <property type="project" value="UniProtKB-SubCell"/>
</dbReference>
<evidence type="ECO:0000256" key="6">
    <source>
        <dbReference type="ARBA" id="ARBA00023146"/>
    </source>
</evidence>
<dbReference type="InterPro" id="IPR000924">
    <property type="entry name" value="Glu/Gln-tRNA-synth"/>
</dbReference>
<dbReference type="PANTHER" id="PTHR43311:SF2">
    <property type="entry name" value="GLUTAMATE--TRNA LIGASE, MITOCHONDRIAL-RELATED"/>
    <property type="match status" value="1"/>
</dbReference>
<feature type="domain" description="Aminoacyl-tRNA synthetase class I anticodon-binding" evidence="9">
    <location>
        <begin position="335"/>
        <end position="487"/>
    </location>
</feature>
<protein>
    <recommendedName>
        <fullName evidence="7">Glutamate--tRNA ligase</fullName>
        <ecNumber evidence="7">6.1.1.17</ecNumber>
    </recommendedName>
    <alternativeName>
        <fullName evidence="7">Glutamyl-tRNA synthetase</fullName>
        <shortName evidence="7">GluRS</shortName>
    </alternativeName>
</protein>
<keyword evidence="3 7" id="KW-0547">Nucleotide-binding</keyword>
<dbReference type="InterPro" id="IPR004527">
    <property type="entry name" value="Glu-tRNA-ligase_bac/mito"/>
</dbReference>
<dbReference type="InterPro" id="IPR049940">
    <property type="entry name" value="GluQ/Sye"/>
</dbReference>
<evidence type="ECO:0000256" key="7">
    <source>
        <dbReference type="HAMAP-Rule" id="MF_00022"/>
    </source>
</evidence>
<dbReference type="FunFam" id="3.40.50.620:FF:000045">
    <property type="entry name" value="Glutamate--tRNA ligase, mitochondrial"/>
    <property type="match status" value="1"/>
</dbReference>
<reference evidence="10" key="1">
    <citation type="journal article" date="2015" name="Nature">
        <title>rRNA introns, odd ribosomes, and small enigmatic genomes across a large radiation of phyla.</title>
        <authorList>
            <person name="Brown C.T."/>
            <person name="Hug L.A."/>
            <person name="Thomas B.C."/>
            <person name="Sharon I."/>
            <person name="Castelle C.J."/>
            <person name="Singh A."/>
            <person name="Wilkins M.J."/>
            <person name="Williams K.H."/>
            <person name="Banfield J.F."/>
        </authorList>
    </citation>
    <scope>NUCLEOTIDE SEQUENCE [LARGE SCALE GENOMIC DNA]</scope>
</reference>
<dbReference type="Gene3D" id="3.40.50.620">
    <property type="entry name" value="HUPs"/>
    <property type="match status" value="1"/>
</dbReference>
<comment type="similarity">
    <text evidence="1 7">Belongs to the class-I aminoacyl-tRNA synthetase family. Glutamate--tRNA ligase type 1 subfamily.</text>
</comment>
<dbReference type="InterPro" id="IPR014729">
    <property type="entry name" value="Rossmann-like_a/b/a_fold"/>
</dbReference>
<evidence type="ECO:0000256" key="5">
    <source>
        <dbReference type="ARBA" id="ARBA00022917"/>
    </source>
</evidence>
<comment type="subunit">
    <text evidence="7">Monomer.</text>
</comment>
<comment type="catalytic activity">
    <reaction evidence="7">
        <text>tRNA(Glu) + L-glutamate + ATP = L-glutamyl-tRNA(Glu) + AMP + diphosphate</text>
        <dbReference type="Rhea" id="RHEA:23540"/>
        <dbReference type="Rhea" id="RHEA-COMP:9663"/>
        <dbReference type="Rhea" id="RHEA-COMP:9680"/>
        <dbReference type="ChEBI" id="CHEBI:29985"/>
        <dbReference type="ChEBI" id="CHEBI:30616"/>
        <dbReference type="ChEBI" id="CHEBI:33019"/>
        <dbReference type="ChEBI" id="CHEBI:78442"/>
        <dbReference type="ChEBI" id="CHEBI:78520"/>
        <dbReference type="ChEBI" id="CHEBI:456215"/>
        <dbReference type="EC" id="6.1.1.17"/>
    </reaction>
</comment>
<dbReference type="InterPro" id="IPR033910">
    <property type="entry name" value="GluRS_core"/>
</dbReference>
<name>A0A0G0MB57_9BACT</name>
<dbReference type="Proteomes" id="UP000034022">
    <property type="component" value="Unassembled WGS sequence"/>
</dbReference>
<feature type="short sequence motif" description="'HIGH' region" evidence="7">
    <location>
        <begin position="11"/>
        <end position="21"/>
    </location>
</feature>
<feature type="short sequence motif" description="'KMSKS' region" evidence="7">
    <location>
        <begin position="253"/>
        <end position="257"/>
    </location>
</feature>
<dbReference type="Pfam" id="PF00749">
    <property type="entry name" value="tRNA-synt_1c"/>
    <property type="match status" value="1"/>
</dbReference>
<dbReference type="InterPro" id="IPR045462">
    <property type="entry name" value="aa-tRNA-synth_I_cd-bd"/>
</dbReference>
<accession>A0A0G0MB57</accession>
<dbReference type="NCBIfam" id="TIGR00464">
    <property type="entry name" value="gltX_bact"/>
    <property type="match status" value="1"/>
</dbReference>
<proteinExistence type="inferred from homology"/>
<dbReference type="Pfam" id="PF19269">
    <property type="entry name" value="Anticodon_2"/>
    <property type="match status" value="1"/>
</dbReference>
<dbReference type="EC" id="6.1.1.17" evidence="7"/>
<comment type="caution">
    <text evidence="10">The sequence shown here is derived from an EMBL/GenBank/DDBJ whole genome shotgun (WGS) entry which is preliminary data.</text>
</comment>
<dbReference type="GO" id="GO:0008270">
    <property type="term" value="F:zinc ion binding"/>
    <property type="evidence" value="ECO:0007669"/>
    <property type="project" value="InterPro"/>
</dbReference>
<dbReference type="InterPro" id="IPR020058">
    <property type="entry name" value="Glu/Gln-tRNA-synth_Ib_cat-dom"/>
</dbReference>
<dbReference type="HAMAP" id="MF_00022">
    <property type="entry name" value="Glu_tRNA_synth_type1"/>
    <property type="match status" value="1"/>
</dbReference>
<dbReference type="GO" id="GO:0006424">
    <property type="term" value="P:glutamyl-tRNA aminoacylation"/>
    <property type="evidence" value="ECO:0007669"/>
    <property type="project" value="UniProtKB-UniRule"/>
</dbReference>
<dbReference type="GO" id="GO:0005524">
    <property type="term" value="F:ATP binding"/>
    <property type="evidence" value="ECO:0007669"/>
    <property type="project" value="UniProtKB-UniRule"/>
</dbReference>
<dbReference type="EMBL" id="LBUU01000002">
    <property type="protein sequence ID" value="KKQ70989.1"/>
    <property type="molecule type" value="Genomic_DNA"/>
</dbReference>
<dbReference type="GO" id="GO:0000049">
    <property type="term" value="F:tRNA binding"/>
    <property type="evidence" value="ECO:0007669"/>
    <property type="project" value="InterPro"/>
</dbReference>
<dbReference type="PANTHER" id="PTHR43311">
    <property type="entry name" value="GLUTAMATE--TRNA LIGASE"/>
    <property type="match status" value="1"/>
</dbReference>
<dbReference type="SUPFAM" id="SSF52374">
    <property type="entry name" value="Nucleotidylyl transferase"/>
    <property type="match status" value="1"/>
</dbReference>
<dbReference type="InterPro" id="IPR008925">
    <property type="entry name" value="aa_tRNA-synth_I_cd-bd_sf"/>
</dbReference>
<feature type="domain" description="Glutamyl/glutaminyl-tRNA synthetase class Ib catalytic" evidence="8">
    <location>
        <begin position="4"/>
        <end position="321"/>
    </location>
</feature>
<organism evidence="10 11">
    <name type="scientific">Candidatus Falkowbacteria bacterium GW2011_GWE1_38_31</name>
    <dbReference type="NCBI Taxonomy" id="1618638"/>
    <lineage>
        <taxon>Bacteria</taxon>
        <taxon>Candidatus Falkowiibacteriota</taxon>
    </lineage>
</organism>
<gene>
    <name evidence="7" type="primary">gltX</name>
    <name evidence="10" type="ORF">US91_C0002G0068</name>
</gene>
<dbReference type="InterPro" id="IPR020751">
    <property type="entry name" value="aa-tRNA-synth_I_codon-bd_sub2"/>
</dbReference>
<dbReference type="CDD" id="cd00808">
    <property type="entry name" value="GluRS_core"/>
    <property type="match status" value="1"/>
</dbReference>
<evidence type="ECO:0000256" key="3">
    <source>
        <dbReference type="ARBA" id="ARBA00022741"/>
    </source>
</evidence>